<protein>
    <submittedName>
        <fullName evidence="1">SaV-like</fullName>
    </submittedName>
</protein>
<dbReference type="EMBL" id="LR797326">
    <property type="protein sequence ID" value="CAB4202657.1"/>
    <property type="molecule type" value="Genomic_DNA"/>
</dbReference>
<sequence length="75" mass="8519">MTDAINPDHYKVGGIETIDYIQAKLTHEEFAGYCRGNALKYLSRVGHKDATAQEIDKVIWYLKRWRGSLDCAATT</sequence>
<dbReference type="Pfam" id="PF11753">
    <property type="entry name" value="DUF3310"/>
    <property type="match status" value="1"/>
</dbReference>
<evidence type="ECO:0000313" key="1">
    <source>
        <dbReference type="EMBL" id="CAB4202657.1"/>
    </source>
</evidence>
<reference evidence="1" key="1">
    <citation type="submission" date="2020-05" db="EMBL/GenBank/DDBJ databases">
        <authorList>
            <person name="Chiriac C."/>
            <person name="Salcher M."/>
            <person name="Ghai R."/>
            <person name="Kavagutti S V."/>
        </authorList>
    </citation>
    <scope>NUCLEOTIDE SEQUENCE</scope>
</reference>
<gene>
    <name evidence="1" type="ORF">UFOVP1366_40</name>
</gene>
<dbReference type="InterPro" id="IPR021739">
    <property type="entry name" value="SaV-like"/>
</dbReference>
<accession>A0A6J5S2Q5</accession>
<name>A0A6J5S2Q5_9CAUD</name>
<proteinExistence type="predicted"/>
<organism evidence="1">
    <name type="scientific">uncultured Caudovirales phage</name>
    <dbReference type="NCBI Taxonomy" id="2100421"/>
    <lineage>
        <taxon>Viruses</taxon>
        <taxon>Duplodnaviria</taxon>
        <taxon>Heunggongvirae</taxon>
        <taxon>Uroviricota</taxon>
        <taxon>Caudoviricetes</taxon>
        <taxon>Peduoviridae</taxon>
        <taxon>Maltschvirus</taxon>
        <taxon>Maltschvirus maltsch</taxon>
    </lineage>
</organism>